<evidence type="ECO:0000313" key="2">
    <source>
        <dbReference type="Proteomes" id="UP000601055"/>
    </source>
</evidence>
<dbReference type="RefSeq" id="WP_182922758.1">
    <property type="nucleotide sequence ID" value="NZ_WNXD01000002.1"/>
</dbReference>
<keyword evidence="2" id="KW-1185">Reference proteome</keyword>
<evidence type="ECO:0000313" key="1">
    <source>
        <dbReference type="EMBL" id="MBB2146085.1"/>
    </source>
</evidence>
<reference evidence="1" key="1">
    <citation type="submission" date="2019-11" db="EMBL/GenBank/DDBJ databases">
        <title>Description of Pedobacter sp. LMG 31464T.</title>
        <authorList>
            <person name="Carlier A."/>
            <person name="Qi S."/>
            <person name="Vandamme P."/>
        </authorList>
    </citation>
    <scope>NUCLEOTIDE SEQUENCE</scope>
    <source>
        <strain evidence="1">LMG 31464</strain>
    </source>
</reference>
<comment type="caution">
    <text evidence="1">The sequence shown here is derived from an EMBL/GenBank/DDBJ whole genome shotgun (WGS) entry which is preliminary data.</text>
</comment>
<gene>
    <name evidence="1" type="ORF">GM921_11360</name>
</gene>
<dbReference type="Proteomes" id="UP000601055">
    <property type="component" value="Unassembled WGS sequence"/>
</dbReference>
<dbReference type="AlphaFoldDB" id="A0A923IUL8"/>
<organism evidence="1 2">
    <name type="scientific">Pedobacter planticolens</name>
    <dbReference type="NCBI Taxonomy" id="2679964"/>
    <lineage>
        <taxon>Bacteria</taxon>
        <taxon>Pseudomonadati</taxon>
        <taxon>Bacteroidota</taxon>
        <taxon>Sphingobacteriia</taxon>
        <taxon>Sphingobacteriales</taxon>
        <taxon>Sphingobacteriaceae</taxon>
        <taxon>Pedobacter</taxon>
    </lineage>
</organism>
<accession>A0A923IUL8</accession>
<sequence length="247" mass="27178">MSKVYETGCAKNAANFETLITYAIGYGAIYKPSKTSINIGNMQIQLVKVKDAVSELHTTLASCSNAIAAREIGFEPIQKLSTRLLNSLKATDTPTQIIENAATINRKLQGKRVSPKLTEEEKNALAAEGKVINQISASQQSYDSVLDHFDKLVKLLSSIPQYKPNETELKITTLTALNTTLKQLNTTVITNEIALSNVRLLRNEVMYNLQTGLVVTAQDVKTYVKSLFGATSVQYKQISGLSFRMVK</sequence>
<dbReference type="EMBL" id="WNXD01000002">
    <property type="protein sequence ID" value="MBB2146085.1"/>
    <property type="molecule type" value="Genomic_DNA"/>
</dbReference>
<name>A0A923IUL8_9SPHI</name>
<proteinExistence type="predicted"/>
<protein>
    <submittedName>
        <fullName evidence="1">Uncharacterized protein</fullName>
    </submittedName>
</protein>